<evidence type="ECO:0000256" key="3">
    <source>
        <dbReference type="PROSITE-ProRule" id="PRU10141"/>
    </source>
</evidence>
<organism evidence="6 7">
    <name type="scientific">Nocardia kruczakiae</name>
    <dbReference type="NCBI Taxonomy" id="261477"/>
    <lineage>
        <taxon>Bacteria</taxon>
        <taxon>Bacillati</taxon>
        <taxon>Actinomycetota</taxon>
        <taxon>Actinomycetes</taxon>
        <taxon>Mycobacteriales</taxon>
        <taxon>Nocardiaceae</taxon>
        <taxon>Nocardia</taxon>
    </lineage>
</organism>
<dbReference type="PROSITE" id="PS50011">
    <property type="entry name" value="PROTEIN_KINASE_DOM"/>
    <property type="match status" value="1"/>
</dbReference>
<evidence type="ECO:0000256" key="2">
    <source>
        <dbReference type="ARBA" id="ARBA00022840"/>
    </source>
</evidence>
<dbReference type="Pfam" id="PF25872">
    <property type="entry name" value="HTH_77"/>
    <property type="match status" value="1"/>
</dbReference>
<dbReference type="PANTHER" id="PTHR47691:SF3">
    <property type="entry name" value="HTH-TYPE TRANSCRIPTIONAL REGULATOR RV0890C-RELATED"/>
    <property type="match status" value="1"/>
</dbReference>
<dbReference type="PROSITE" id="PS50043">
    <property type="entry name" value="HTH_LUXR_2"/>
    <property type="match status" value="1"/>
</dbReference>
<evidence type="ECO:0000313" key="7">
    <source>
        <dbReference type="Proteomes" id="UP001251217"/>
    </source>
</evidence>
<dbReference type="InterPro" id="IPR008271">
    <property type="entry name" value="Ser/Thr_kinase_AS"/>
</dbReference>
<comment type="caution">
    <text evidence="6">The sequence shown here is derived from an EMBL/GenBank/DDBJ whole genome shotgun (WGS) entry which is preliminary data.</text>
</comment>
<dbReference type="Pfam" id="PF00196">
    <property type="entry name" value="GerE"/>
    <property type="match status" value="1"/>
</dbReference>
<dbReference type="Gene3D" id="1.10.10.10">
    <property type="entry name" value="Winged helix-like DNA-binding domain superfamily/Winged helix DNA-binding domain"/>
    <property type="match status" value="1"/>
</dbReference>
<dbReference type="InterPro" id="IPR058852">
    <property type="entry name" value="HTH_77"/>
</dbReference>
<dbReference type="EMBL" id="JAVDWW010000003">
    <property type="protein sequence ID" value="MDR7168273.1"/>
    <property type="molecule type" value="Genomic_DNA"/>
</dbReference>
<keyword evidence="2 3" id="KW-0067">ATP-binding</keyword>
<dbReference type="SUPFAM" id="SSF56112">
    <property type="entry name" value="Protein kinase-like (PK-like)"/>
    <property type="match status" value="1"/>
</dbReference>
<feature type="domain" description="Protein kinase" evidence="4">
    <location>
        <begin position="26"/>
        <end position="286"/>
    </location>
</feature>
<evidence type="ECO:0000256" key="1">
    <source>
        <dbReference type="ARBA" id="ARBA00022741"/>
    </source>
</evidence>
<dbReference type="PRINTS" id="PR00038">
    <property type="entry name" value="HTHLUXR"/>
</dbReference>
<dbReference type="SUPFAM" id="SSF52540">
    <property type="entry name" value="P-loop containing nucleoside triphosphate hydrolases"/>
    <property type="match status" value="1"/>
</dbReference>
<dbReference type="Gene3D" id="1.25.40.10">
    <property type="entry name" value="Tetratricopeptide repeat domain"/>
    <property type="match status" value="1"/>
</dbReference>
<proteinExistence type="predicted"/>
<gene>
    <name evidence="6" type="ORF">J2W56_002004</name>
</gene>
<dbReference type="SMART" id="SM00220">
    <property type="entry name" value="S_TKc"/>
    <property type="match status" value="1"/>
</dbReference>
<keyword evidence="6" id="KW-0723">Serine/threonine-protein kinase</keyword>
<sequence>MGNIDPLKTQRSAIPDVAAELSGAGFAEAEEVGRGGFGVVYRCAQLALDRKVAVKVLTADIEEANRQRFLREQRAMGRLTGHPNIVGVLQVGTTTSGLPYLVMPYYPQDSLDSRIRRHGPLSVKEALRLGVKLAGAVATAHRLDILHRDIKPGNILITDYGEPALTDFGIARIPGGYRTSTDTITGSPAFTAPEVLAGEEPTRAADVYGLGATLFAALTGHAAFERRGGEHVVAQFVRIAAQPTPNLCDHGIDEDLSMVIEHAMARIPGQRPAPITLGEQLQQLQFRRGLPVDEMAVQVNSTAEPQASTSVSFVPSLHAGPPRSRPLPFCASLGREGTLPLELTSFVGRRTEVAEAKSLLASSRLVTMTGIGGVGKTRLALRVAASVKTKFSEGVQLIELGQLRDSALLPEVIADAVGLCTRRQPLLDALIEYLASRQMMLVLDNCEHIVDAAAKVAETLLRTCPGLRILATSREPLSIGGEAVLRVRPMIVPGSDRQLSLRGAPRYDGVTLFAERAAAALPGFALTEDNIATVTEICRRVDGLPLAIELAAARLQTLSAEQILQRLTDRYALLTQGSRTAPSRQQTLRWCIDWSYSLCSPACQRVWAQLSAFAGSFELDAAEGVCRSDSGEVDLLDVLTALVAKSILIREESGSGSIVRFRLLETLRDYGRERIEESGEYFEVRRRHADWYRKLAEHAEADWGSPRQLDWIARLHREQSNLREALDFCLSDTQSEAGAALSFAAALQLFWTSRGQTTETQYWLARALAGRSSADTAARAKALWRASLTALIQDDSHTVSTLAAQAQALADRTEHPPVHAFVNLTRSLHALRSGTPDRALAPAEAALNAFAAHGDLYGQFWALHSLGWAHELQGDSAAALKYHEKTLSITESHGDSVHRSYALWATAVAVWRQGDGDRAQALLQQELQLIRELDDPYMGAWTLETLAWIVGAEGGTRRAALLLGAATRFFRATGTSAGLFPTWSVHHHEECERAARRALGDAKFEAAFREGVSLDLDAAIGNALGEKSRPAATNPAELTTREREVADLVAQGITNRAIATRLNISVRTVGGHVEHILTKLGFTSRTQIAAWVTERSRHN</sequence>
<dbReference type="InterPro" id="IPR011990">
    <property type="entry name" value="TPR-like_helical_dom_sf"/>
</dbReference>
<dbReference type="InterPro" id="IPR036388">
    <property type="entry name" value="WH-like_DNA-bd_sf"/>
</dbReference>
<dbReference type="GO" id="GO:0004674">
    <property type="term" value="F:protein serine/threonine kinase activity"/>
    <property type="evidence" value="ECO:0007669"/>
    <property type="project" value="UniProtKB-KW"/>
</dbReference>
<keyword evidence="6" id="KW-0418">Kinase</keyword>
<keyword evidence="6" id="KW-0808">Transferase</keyword>
<dbReference type="PRINTS" id="PR00364">
    <property type="entry name" value="DISEASERSIST"/>
</dbReference>
<dbReference type="CDD" id="cd06170">
    <property type="entry name" value="LuxR_C_like"/>
    <property type="match status" value="1"/>
</dbReference>
<dbReference type="InterPro" id="IPR017441">
    <property type="entry name" value="Protein_kinase_ATP_BS"/>
</dbReference>
<dbReference type="Proteomes" id="UP001251217">
    <property type="component" value="Unassembled WGS sequence"/>
</dbReference>
<keyword evidence="1 3" id="KW-0547">Nucleotide-binding</keyword>
<feature type="domain" description="HTH luxR-type" evidence="5">
    <location>
        <begin position="1031"/>
        <end position="1096"/>
    </location>
</feature>
<dbReference type="InterPro" id="IPR000719">
    <property type="entry name" value="Prot_kinase_dom"/>
</dbReference>
<dbReference type="Gene3D" id="3.40.50.300">
    <property type="entry name" value="P-loop containing nucleotide triphosphate hydrolases"/>
    <property type="match status" value="1"/>
</dbReference>
<dbReference type="PANTHER" id="PTHR47691">
    <property type="entry name" value="REGULATOR-RELATED"/>
    <property type="match status" value="1"/>
</dbReference>
<evidence type="ECO:0000259" key="5">
    <source>
        <dbReference type="PROSITE" id="PS50043"/>
    </source>
</evidence>
<dbReference type="SMART" id="SM00421">
    <property type="entry name" value="HTH_LUXR"/>
    <property type="match status" value="1"/>
</dbReference>
<keyword evidence="7" id="KW-1185">Reference proteome</keyword>
<dbReference type="PROSITE" id="PS00622">
    <property type="entry name" value="HTH_LUXR_1"/>
    <property type="match status" value="1"/>
</dbReference>
<dbReference type="InterPro" id="IPR011009">
    <property type="entry name" value="Kinase-like_dom_sf"/>
</dbReference>
<reference evidence="6 7" key="1">
    <citation type="submission" date="2023-07" db="EMBL/GenBank/DDBJ databases">
        <title>Sorghum-associated microbial communities from plants grown in Nebraska, USA.</title>
        <authorList>
            <person name="Schachtman D."/>
        </authorList>
    </citation>
    <scope>NUCLEOTIDE SEQUENCE [LARGE SCALE GENOMIC DNA]</scope>
    <source>
        <strain evidence="6 7">4272</strain>
    </source>
</reference>
<dbReference type="EC" id="2.7.11.1" evidence="6"/>
<dbReference type="InterPro" id="IPR000792">
    <property type="entry name" value="Tscrpt_reg_LuxR_C"/>
</dbReference>
<dbReference type="PROSITE" id="PS00107">
    <property type="entry name" value="PROTEIN_KINASE_ATP"/>
    <property type="match status" value="1"/>
</dbReference>
<dbReference type="RefSeq" id="WP_310400050.1">
    <property type="nucleotide sequence ID" value="NZ_JAVDWW010000003.1"/>
</dbReference>
<accession>A0ABU1XCK3</accession>
<name>A0ABU1XCK3_9NOCA</name>
<dbReference type="SUPFAM" id="SSF48452">
    <property type="entry name" value="TPR-like"/>
    <property type="match status" value="1"/>
</dbReference>
<evidence type="ECO:0000313" key="6">
    <source>
        <dbReference type="EMBL" id="MDR7168273.1"/>
    </source>
</evidence>
<dbReference type="Pfam" id="PF00069">
    <property type="entry name" value="Pkinase"/>
    <property type="match status" value="1"/>
</dbReference>
<evidence type="ECO:0000259" key="4">
    <source>
        <dbReference type="PROSITE" id="PS50011"/>
    </source>
</evidence>
<dbReference type="InterPro" id="IPR027417">
    <property type="entry name" value="P-loop_NTPase"/>
</dbReference>
<dbReference type="CDD" id="cd14014">
    <property type="entry name" value="STKc_PknB_like"/>
    <property type="match status" value="1"/>
</dbReference>
<feature type="binding site" evidence="3">
    <location>
        <position position="55"/>
    </location>
    <ligand>
        <name>ATP</name>
        <dbReference type="ChEBI" id="CHEBI:30616"/>
    </ligand>
</feature>
<dbReference type="PROSITE" id="PS00108">
    <property type="entry name" value="PROTEIN_KINASE_ST"/>
    <property type="match status" value="1"/>
</dbReference>
<dbReference type="SUPFAM" id="SSF46894">
    <property type="entry name" value="C-terminal effector domain of the bipartite response regulators"/>
    <property type="match status" value="1"/>
</dbReference>
<protein>
    <submittedName>
        <fullName evidence="6">Non-specific serine/threonine protein kinase</fullName>
        <ecNumber evidence="6">2.7.11.1</ecNumber>
    </submittedName>
</protein>
<dbReference type="Gene3D" id="1.10.510.10">
    <property type="entry name" value="Transferase(Phosphotransferase) domain 1"/>
    <property type="match status" value="1"/>
</dbReference>
<dbReference type="InterPro" id="IPR016032">
    <property type="entry name" value="Sig_transdc_resp-reg_C-effctor"/>
</dbReference>